<dbReference type="InterPro" id="IPR036691">
    <property type="entry name" value="Endo/exonu/phosph_ase_sf"/>
</dbReference>
<dbReference type="KEGG" id="dqu:106741163"/>
<dbReference type="Gene3D" id="3.60.10.10">
    <property type="entry name" value="Endonuclease/exonuclease/phosphatase"/>
    <property type="match status" value="1"/>
</dbReference>
<dbReference type="Proteomes" id="UP000515204">
    <property type="component" value="Unplaced"/>
</dbReference>
<keyword evidence="1" id="KW-1185">Reference proteome</keyword>
<reference evidence="2" key="1">
    <citation type="submission" date="2025-08" db="UniProtKB">
        <authorList>
            <consortium name="RefSeq"/>
        </authorList>
    </citation>
    <scope>IDENTIFICATION</scope>
</reference>
<gene>
    <name evidence="2" type="primary">LOC106741163</name>
</gene>
<dbReference type="SUPFAM" id="SSF56219">
    <property type="entry name" value="DNase I-like"/>
    <property type="match status" value="1"/>
</dbReference>
<organism evidence="1 2">
    <name type="scientific">Dinoponera quadriceps</name>
    <name type="common">South American ant</name>
    <dbReference type="NCBI Taxonomy" id="609295"/>
    <lineage>
        <taxon>Eukaryota</taxon>
        <taxon>Metazoa</taxon>
        <taxon>Ecdysozoa</taxon>
        <taxon>Arthropoda</taxon>
        <taxon>Hexapoda</taxon>
        <taxon>Insecta</taxon>
        <taxon>Pterygota</taxon>
        <taxon>Neoptera</taxon>
        <taxon>Endopterygota</taxon>
        <taxon>Hymenoptera</taxon>
        <taxon>Apocrita</taxon>
        <taxon>Aculeata</taxon>
        <taxon>Formicoidea</taxon>
        <taxon>Formicidae</taxon>
        <taxon>Ponerinae</taxon>
        <taxon>Ponerini</taxon>
        <taxon>Dinoponera</taxon>
    </lineage>
</organism>
<name>A0A6P3WQQ4_DINQU</name>
<dbReference type="AlphaFoldDB" id="A0A6P3WQQ4"/>
<sequence length="121" mass="13637">MKALLLKLLTSIEQLCNRGSADLIKNAGITKTWLSNESNFNIKHFETVRKDRRLRRGGGVAICLRKGIKYTYLDNLYDCDGELETCGVRLYAGSGDISLVSCYRPASGRLIPISNWTKFFN</sequence>
<dbReference type="RefSeq" id="XP_014468361.1">
    <property type="nucleotide sequence ID" value="XM_014612875.1"/>
</dbReference>
<evidence type="ECO:0000313" key="1">
    <source>
        <dbReference type="Proteomes" id="UP000515204"/>
    </source>
</evidence>
<accession>A0A6P3WQQ4</accession>
<evidence type="ECO:0000313" key="2">
    <source>
        <dbReference type="RefSeq" id="XP_014468361.1"/>
    </source>
</evidence>
<protein>
    <submittedName>
        <fullName evidence="2">Uncharacterized protein LOC106741163</fullName>
    </submittedName>
</protein>
<dbReference type="OrthoDB" id="7698997at2759"/>
<proteinExistence type="predicted"/>
<dbReference type="GeneID" id="106741163"/>